<dbReference type="PANTHER" id="PTHR10057">
    <property type="entry name" value="PERIPHERAL-TYPE BENZODIAZEPINE RECEPTOR"/>
    <property type="match status" value="1"/>
</dbReference>
<evidence type="ECO:0000256" key="6">
    <source>
        <dbReference type="SAM" id="Phobius"/>
    </source>
</evidence>
<dbReference type="eggNOG" id="COG3476">
    <property type="taxonomic scope" value="Bacteria"/>
</dbReference>
<feature type="transmembrane region" description="Helical" evidence="6">
    <location>
        <begin position="76"/>
        <end position="93"/>
    </location>
</feature>
<evidence type="ECO:0008006" key="9">
    <source>
        <dbReference type="Google" id="ProtNLM"/>
    </source>
</evidence>
<organism evidence="7 8">
    <name type="scientific">Kordia algicida OT-1</name>
    <dbReference type="NCBI Taxonomy" id="391587"/>
    <lineage>
        <taxon>Bacteria</taxon>
        <taxon>Pseudomonadati</taxon>
        <taxon>Bacteroidota</taxon>
        <taxon>Flavobacteriia</taxon>
        <taxon>Flavobacteriales</taxon>
        <taxon>Flavobacteriaceae</taxon>
        <taxon>Kordia</taxon>
    </lineage>
</organism>
<dbReference type="GO" id="GO:0016020">
    <property type="term" value="C:membrane"/>
    <property type="evidence" value="ECO:0007669"/>
    <property type="project" value="UniProtKB-SubCell"/>
</dbReference>
<dbReference type="GO" id="GO:0033013">
    <property type="term" value="P:tetrapyrrole metabolic process"/>
    <property type="evidence" value="ECO:0007669"/>
    <property type="project" value="UniProtKB-ARBA"/>
</dbReference>
<name>A9E3M7_9FLAO</name>
<evidence type="ECO:0000313" key="8">
    <source>
        <dbReference type="Proteomes" id="UP000002945"/>
    </source>
</evidence>
<sequence>MKFFIRLVLFLIINFGALGIGTILMNDGPNTSWYLELEKAPWTPPGWVFGFAWTTVMICFSIYMAKLIAIKNDKTVWIPFTIQFILNVSWNYVFFNQHMVSLGMINLVLLLVLIAYMTFNFKKLLKVYTLFILPYLLWLIVANSLNGYILFNN</sequence>
<protein>
    <recommendedName>
        <fullName evidence="9">Tryptophan-rich sensory protein</fullName>
    </recommendedName>
</protein>
<keyword evidence="3 6" id="KW-0812">Transmembrane</keyword>
<dbReference type="AlphaFoldDB" id="A9E3M7"/>
<comment type="similarity">
    <text evidence="2">Belongs to the TspO/BZRP family.</text>
</comment>
<evidence type="ECO:0000256" key="1">
    <source>
        <dbReference type="ARBA" id="ARBA00004141"/>
    </source>
</evidence>
<evidence type="ECO:0000256" key="2">
    <source>
        <dbReference type="ARBA" id="ARBA00007524"/>
    </source>
</evidence>
<evidence type="ECO:0000256" key="3">
    <source>
        <dbReference type="ARBA" id="ARBA00022692"/>
    </source>
</evidence>
<comment type="caution">
    <text evidence="7">The sequence shown here is derived from an EMBL/GenBank/DDBJ whole genome shotgun (WGS) entry which is preliminary data.</text>
</comment>
<feature type="transmembrane region" description="Helical" evidence="6">
    <location>
        <begin position="7"/>
        <end position="26"/>
    </location>
</feature>
<dbReference type="InterPro" id="IPR004307">
    <property type="entry name" value="TspO_MBR"/>
</dbReference>
<comment type="subcellular location">
    <subcellularLocation>
        <location evidence="1">Membrane</location>
        <topology evidence="1">Multi-pass membrane protein</topology>
    </subcellularLocation>
</comment>
<feature type="transmembrane region" description="Helical" evidence="6">
    <location>
        <begin position="131"/>
        <end position="151"/>
    </location>
</feature>
<dbReference type="PIRSF" id="PIRSF005859">
    <property type="entry name" value="PBR"/>
    <property type="match status" value="1"/>
</dbReference>
<keyword evidence="5 6" id="KW-0472">Membrane</keyword>
<dbReference type="EMBL" id="ABIB01000009">
    <property type="protein sequence ID" value="EDP95239.1"/>
    <property type="molecule type" value="Genomic_DNA"/>
</dbReference>
<dbReference type="STRING" id="391587.KAOT1_09211"/>
<gene>
    <name evidence="7" type="ORF">KAOT1_09211</name>
</gene>
<proteinExistence type="inferred from homology"/>
<evidence type="ECO:0000256" key="5">
    <source>
        <dbReference type="ARBA" id="ARBA00023136"/>
    </source>
</evidence>
<evidence type="ECO:0000313" key="7">
    <source>
        <dbReference type="EMBL" id="EDP95239.1"/>
    </source>
</evidence>
<dbReference type="Gene3D" id="1.20.1260.100">
    <property type="entry name" value="TspO/MBR protein"/>
    <property type="match status" value="1"/>
</dbReference>
<dbReference type="FunFam" id="1.20.1260.100:FF:000001">
    <property type="entry name" value="translocator protein 2"/>
    <property type="match status" value="1"/>
</dbReference>
<dbReference type="PANTHER" id="PTHR10057:SF0">
    <property type="entry name" value="TRANSLOCATOR PROTEIN"/>
    <property type="match status" value="1"/>
</dbReference>
<dbReference type="RefSeq" id="WP_007094404.1">
    <property type="nucleotide sequence ID" value="NZ_CP142125.1"/>
</dbReference>
<dbReference type="Pfam" id="PF03073">
    <property type="entry name" value="TspO_MBR"/>
    <property type="match status" value="1"/>
</dbReference>
<evidence type="ECO:0000256" key="4">
    <source>
        <dbReference type="ARBA" id="ARBA00022989"/>
    </source>
</evidence>
<dbReference type="OrthoDB" id="9795496at2"/>
<dbReference type="Proteomes" id="UP000002945">
    <property type="component" value="Unassembled WGS sequence"/>
</dbReference>
<accession>A9E3M7</accession>
<dbReference type="CDD" id="cd15904">
    <property type="entry name" value="TSPO_MBR"/>
    <property type="match status" value="1"/>
</dbReference>
<feature type="transmembrane region" description="Helical" evidence="6">
    <location>
        <begin position="99"/>
        <end position="119"/>
    </location>
</feature>
<reference evidence="7 8" key="1">
    <citation type="journal article" date="2011" name="J. Bacteriol.">
        <title>Genome sequence of the algicidal bacterium Kordia algicida OT-1.</title>
        <authorList>
            <person name="Lee H.S."/>
            <person name="Kang S.G."/>
            <person name="Kwon K.K."/>
            <person name="Lee J.H."/>
            <person name="Kim S.J."/>
        </authorList>
    </citation>
    <scope>NUCLEOTIDE SEQUENCE [LARGE SCALE GENOMIC DNA]</scope>
    <source>
        <strain evidence="7 8">OT-1</strain>
    </source>
</reference>
<keyword evidence="4 6" id="KW-1133">Transmembrane helix</keyword>
<dbReference type="HOGENOM" id="CLU_091805_2_0_10"/>
<dbReference type="InterPro" id="IPR038330">
    <property type="entry name" value="TspO/MBR-related_sf"/>
</dbReference>
<keyword evidence="8" id="KW-1185">Reference proteome</keyword>
<feature type="transmembrane region" description="Helical" evidence="6">
    <location>
        <begin position="46"/>
        <end position="64"/>
    </location>
</feature>